<dbReference type="PANTHER" id="PTHR34301">
    <property type="entry name" value="DNA-BINDING PROTEIN-RELATED"/>
    <property type="match status" value="1"/>
</dbReference>
<keyword evidence="3" id="KW-1185">Reference proteome</keyword>
<dbReference type="InterPro" id="IPR027417">
    <property type="entry name" value="P-loop_NTPase"/>
</dbReference>
<dbReference type="InterPro" id="IPR011579">
    <property type="entry name" value="ATPase_dom"/>
</dbReference>
<organism evidence="2 3">
    <name type="scientific">Desulfofundulus australicus DSM 11792</name>
    <dbReference type="NCBI Taxonomy" id="1121425"/>
    <lineage>
        <taxon>Bacteria</taxon>
        <taxon>Bacillati</taxon>
        <taxon>Bacillota</taxon>
        <taxon>Clostridia</taxon>
        <taxon>Eubacteriales</taxon>
        <taxon>Peptococcaceae</taxon>
        <taxon>Desulfofundulus</taxon>
    </lineage>
</organism>
<dbReference type="GO" id="GO:0005524">
    <property type="term" value="F:ATP binding"/>
    <property type="evidence" value="ECO:0007669"/>
    <property type="project" value="InterPro"/>
</dbReference>
<accession>A0A1M4T0L4</accession>
<dbReference type="Pfam" id="PF01637">
    <property type="entry name" value="ATPase_2"/>
    <property type="match status" value="1"/>
</dbReference>
<gene>
    <name evidence="2" type="ORF">SAMN02745218_00192</name>
</gene>
<evidence type="ECO:0000313" key="2">
    <source>
        <dbReference type="EMBL" id="SHE37890.1"/>
    </source>
</evidence>
<dbReference type="AlphaFoldDB" id="A0A1M4T0L4"/>
<dbReference type="SUPFAM" id="SSF52540">
    <property type="entry name" value="P-loop containing nucleoside triphosphate hydrolases"/>
    <property type="match status" value="1"/>
</dbReference>
<dbReference type="OrthoDB" id="9805535at2"/>
<name>A0A1M4T0L4_9FIRM</name>
<evidence type="ECO:0000313" key="3">
    <source>
        <dbReference type="Proteomes" id="UP000184196"/>
    </source>
</evidence>
<dbReference type="Proteomes" id="UP000184196">
    <property type="component" value="Unassembled WGS sequence"/>
</dbReference>
<proteinExistence type="predicted"/>
<reference evidence="3" key="1">
    <citation type="submission" date="2016-11" db="EMBL/GenBank/DDBJ databases">
        <authorList>
            <person name="Varghese N."/>
            <person name="Submissions S."/>
        </authorList>
    </citation>
    <scope>NUCLEOTIDE SEQUENCE [LARGE SCALE GENOMIC DNA]</scope>
    <source>
        <strain evidence="3">DSM 11792</strain>
    </source>
</reference>
<sequence length="375" mass="42789">MPGKLFPVGGPVSEKDIVDREDFITSLQIRLGDGQSVMLAGPRRIGKTSIAYEVLRRLKEQGFYTASVDFFRLSNKREFAVSLINACLENRTGIRKTLDVLKDRAKAIAGMAKLTIKLEDLEFGFGFLHGEPDENALLDYALDLPEILATRDGRNMVVLFDEFQDASRVVSQEEIYKKMRSHFQNHKNVSYLFLGSKEGIMKALFSNRKEAFYRFAVILPIPPIPEDSWVTYITRKFAEQNIEVDSEITRGILQKTGGHPQDTMLVCSEIYYALLEAGKNTVTPKFVQLGYDRALLILAQIYDEILDELSQKSHVREVLKRIAAGNRVYSRKANPNEIKRALDYLMAKAIIEKDGRGSYRFVEPMFQEYILGEHR</sequence>
<dbReference type="Gene3D" id="3.40.50.300">
    <property type="entry name" value="P-loop containing nucleotide triphosphate hydrolases"/>
    <property type="match status" value="1"/>
</dbReference>
<evidence type="ECO:0000259" key="1">
    <source>
        <dbReference type="Pfam" id="PF01637"/>
    </source>
</evidence>
<dbReference type="EMBL" id="FQUW01000005">
    <property type="protein sequence ID" value="SHE37890.1"/>
    <property type="molecule type" value="Genomic_DNA"/>
</dbReference>
<feature type="domain" description="ATPase" evidence="1">
    <location>
        <begin position="18"/>
        <end position="262"/>
    </location>
</feature>
<dbReference type="PANTHER" id="PTHR34301:SF8">
    <property type="entry name" value="ATPASE DOMAIN-CONTAINING PROTEIN"/>
    <property type="match status" value="1"/>
</dbReference>
<protein>
    <recommendedName>
        <fullName evidence="1">ATPase domain-containing protein</fullName>
    </recommendedName>
</protein>